<feature type="compositionally biased region" description="Low complexity" evidence="6">
    <location>
        <begin position="518"/>
        <end position="548"/>
    </location>
</feature>
<organism evidence="8 9">
    <name type="scientific">Chestnut teal chaphamaparvovirus 3</name>
    <dbReference type="NCBI Taxonomy" id="2759405"/>
    <lineage>
        <taxon>Viruses</taxon>
        <taxon>Monodnaviria</taxon>
        <taxon>Shotokuvirae</taxon>
        <taxon>Cossaviricota</taxon>
        <taxon>Quintoviricetes</taxon>
        <taxon>Piccovirales</taxon>
        <taxon>Parvoviridae</taxon>
        <taxon>Hamaparvovirinae</taxon>
        <taxon>Chaphamaparvovirus</taxon>
        <taxon>Chaphamaparvovirus anseriform3</taxon>
    </lineage>
</organism>
<dbReference type="GO" id="GO:0005524">
    <property type="term" value="F:ATP binding"/>
    <property type="evidence" value="ECO:0007669"/>
    <property type="project" value="UniProtKB-KW"/>
</dbReference>
<feature type="compositionally biased region" description="Low complexity" evidence="6">
    <location>
        <begin position="595"/>
        <end position="605"/>
    </location>
</feature>
<protein>
    <submittedName>
        <fullName evidence="8">Nonstructural protein 1</fullName>
    </submittedName>
</protein>
<evidence type="ECO:0000256" key="3">
    <source>
        <dbReference type="ARBA" id="ARBA00022705"/>
    </source>
</evidence>
<evidence type="ECO:0000313" key="9">
    <source>
        <dbReference type="Proteomes" id="UP001162004"/>
    </source>
</evidence>
<feature type="domain" description="SF3 helicase" evidence="7">
    <location>
        <begin position="297"/>
        <end position="441"/>
    </location>
</feature>
<accession>A0A7D7AGQ9</accession>
<sequence>MQKEVSSSRHSVRRFLWRSGDGTDLGRILATDKKTEEIITEERFEPRPLSVYELEEKLYNAKQWIGAVIMIGTDEGHVVDDLLAYAVLLNAMACNEGWIAAGDVNKDGVFHVHCICKTGVRQDSWKRTLNGVWNTFHKHALWFDRYGVTHLDVNKAQRVHRYSALMQYICKNPTWIVSNKMQYLQQTVDIDAWGLSKRFQKEDPEKTDISGANPMVSELLEIITQHNCKSLEDLIKASPETAVKYLHRPTFGSIVQNCIAFAKTTGAGWHIKNFAKYEADPSGIHGIILTQGINVQNWDYCIYQWLCKTEPKRNTLYIEGPSNTGKTTTFYGLKQICPHGEIVNGLTFNFEGLLECYWGLWDEPLCAPEVVEKFKQISGGEVTKIPVKFKKPMTLPRTPILVCTNTPLWRWCPNEEQMLKNRMFMFRFTRDVSNGLFIPRCIETSCGCRYCTISRRGQTAASSSTATRSMPESEQPGTSGKFMDAGNENTESELGTRSMSKRTRRSKSTDGSRRARRGGQSSYSTTRRSSSSSTSSSRGSSPEHGSSSTRERICDTRSGSTQSMDADGSRGSIGNVLSSTERRSNRSDGNRTDSESSSDSASVVSMGGTRRKRPKMVNALSSEKQQMDREMAPMKLQIPGKEQWQKYLSYLWLRFKEAPLTSLQCTEQFLSSDSE</sequence>
<dbReference type="GO" id="GO:0019079">
    <property type="term" value="P:viral genome replication"/>
    <property type="evidence" value="ECO:0007669"/>
    <property type="project" value="InterPro"/>
</dbReference>
<reference evidence="9" key="1">
    <citation type="journal article" date="2020" name="Sci. Rep.">
        <title>Metagenomics characterisation of avian parvoviruses and picornaviruses from Australian wild ducks.</title>
        <authorList>
            <person name="Vibin J."/>
            <person name="Chamings A."/>
            <person name="Klaassen M."/>
            <person name="Bhatta T.R."/>
            <person name="Alexandersen S."/>
        </authorList>
    </citation>
    <scope>NUCLEOTIDE SEQUENCE [LARGE SCALE GENOMIC DNA]</scope>
</reference>
<keyword evidence="5" id="KW-0067">ATP-binding</keyword>
<keyword evidence="2" id="KW-1048">Host nucleus</keyword>
<evidence type="ECO:0000256" key="6">
    <source>
        <dbReference type="SAM" id="MobiDB-lite"/>
    </source>
</evidence>
<keyword evidence="9" id="KW-1185">Reference proteome</keyword>
<dbReference type="EMBL" id="MT247760">
    <property type="protein sequence ID" value="QMI57837.1"/>
    <property type="molecule type" value="Genomic_DNA"/>
</dbReference>
<evidence type="ECO:0000259" key="7">
    <source>
        <dbReference type="PROSITE" id="PS51206"/>
    </source>
</evidence>
<evidence type="ECO:0000256" key="2">
    <source>
        <dbReference type="ARBA" id="ARBA00022562"/>
    </source>
</evidence>
<dbReference type="KEGG" id="vg:80541680"/>
<dbReference type="RefSeq" id="YP_010802871.1">
    <property type="nucleotide sequence ID" value="NC_077064.1"/>
</dbReference>
<dbReference type="SUPFAM" id="SSF52540">
    <property type="entry name" value="P-loop containing nucleoside triphosphate hydrolases"/>
    <property type="match status" value="1"/>
</dbReference>
<evidence type="ECO:0000256" key="1">
    <source>
        <dbReference type="ARBA" id="ARBA00004147"/>
    </source>
</evidence>
<evidence type="ECO:0000256" key="4">
    <source>
        <dbReference type="ARBA" id="ARBA00022741"/>
    </source>
</evidence>
<evidence type="ECO:0000313" key="8">
    <source>
        <dbReference type="EMBL" id="QMI57837.1"/>
    </source>
</evidence>
<dbReference type="GO" id="GO:0042025">
    <property type="term" value="C:host cell nucleus"/>
    <property type="evidence" value="ECO:0007669"/>
    <property type="project" value="UniProtKB-SubCell"/>
</dbReference>
<dbReference type="Proteomes" id="UP001162004">
    <property type="component" value="Segment"/>
</dbReference>
<feature type="compositionally biased region" description="Low complexity" evidence="6">
    <location>
        <begin position="459"/>
        <end position="469"/>
    </location>
</feature>
<dbReference type="GeneID" id="80541680"/>
<dbReference type="PROSITE" id="PS51206">
    <property type="entry name" value="SF3_HELICASE_1"/>
    <property type="match status" value="1"/>
</dbReference>
<proteinExistence type="predicted"/>
<keyword evidence="3" id="KW-0235">DNA replication</keyword>
<dbReference type="Gene3D" id="3.40.50.300">
    <property type="entry name" value="P-loop containing nucleotide triphosphate hydrolases"/>
    <property type="match status" value="1"/>
</dbReference>
<feature type="region of interest" description="Disordered" evidence="6">
    <location>
        <begin position="459"/>
        <end position="617"/>
    </location>
</feature>
<evidence type="ECO:0000256" key="5">
    <source>
        <dbReference type="ARBA" id="ARBA00022840"/>
    </source>
</evidence>
<comment type="subcellular location">
    <subcellularLocation>
        <location evidence="1">Host nucleus</location>
    </subcellularLocation>
</comment>
<dbReference type="InterPro" id="IPR027417">
    <property type="entry name" value="P-loop_NTPase"/>
</dbReference>
<dbReference type="InterPro" id="IPR014015">
    <property type="entry name" value="Helicase_SF3_DNA-vir"/>
</dbReference>
<dbReference type="Pfam" id="PF01057">
    <property type="entry name" value="Parvo_NS1"/>
    <property type="match status" value="1"/>
</dbReference>
<dbReference type="InterPro" id="IPR001257">
    <property type="entry name" value="Parvovirus_NS1_helicase"/>
</dbReference>
<keyword evidence="4" id="KW-0547">Nucleotide-binding</keyword>
<name>A0A7D7AGQ9_9VIRU</name>
<feature type="compositionally biased region" description="Basic and acidic residues" evidence="6">
    <location>
        <begin position="580"/>
        <end position="594"/>
    </location>
</feature>
<dbReference type="GO" id="GO:0006260">
    <property type="term" value="P:DNA replication"/>
    <property type="evidence" value="ECO:0007669"/>
    <property type="project" value="UniProtKB-KW"/>
</dbReference>